<evidence type="ECO:0000256" key="1">
    <source>
        <dbReference type="SAM" id="MobiDB-lite"/>
    </source>
</evidence>
<name>A0AAD4ML75_9BILA</name>
<reference evidence="2" key="1">
    <citation type="submission" date="2022-01" db="EMBL/GenBank/DDBJ databases">
        <title>Genome Sequence Resource for Two Populations of Ditylenchus destructor, the Migratory Endoparasitic Phytonematode.</title>
        <authorList>
            <person name="Zhang H."/>
            <person name="Lin R."/>
            <person name="Xie B."/>
        </authorList>
    </citation>
    <scope>NUCLEOTIDE SEQUENCE</scope>
    <source>
        <strain evidence="2">BazhouSP</strain>
    </source>
</reference>
<feature type="compositionally biased region" description="Low complexity" evidence="1">
    <location>
        <begin position="167"/>
        <end position="179"/>
    </location>
</feature>
<comment type="caution">
    <text evidence="2">The sequence shown here is derived from an EMBL/GenBank/DDBJ whole genome shotgun (WGS) entry which is preliminary data.</text>
</comment>
<keyword evidence="3" id="KW-1185">Reference proteome</keyword>
<gene>
    <name evidence="2" type="ORF">DdX_20522</name>
</gene>
<protein>
    <submittedName>
        <fullName evidence="2">Uncharacterized protein</fullName>
    </submittedName>
</protein>
<accession>A0AAD4ML75</accession>
<dbReference type="Proteomes" id="UP001201812">
    <property type="component" value="Unassembled WGS sequence"/>
</dbReference>
<feature type="compositionally biased region" description="Low complexity" evidence="1">
    <location>
        <begin position="136"/>
        <end position="151"/>
    </location>
</feature>
<organism evidence="2 3">
    <name type="scientific">Ditylenchus destructor</name>
    <dbReference type="NCBI Taxonomy" id="166010"/>
    <lineage>
        <taxon>Eukaryota</taxon>
        <taxon>Metazoa</taxon>
        <taxon>Ecdysozoa</taxon>
        <taxon>Nematoda</taxon>
        <taxon>Chromadorea</taxon>
        <taxon>Rhabditida</taxon>
        <taxon>Tylenchina</taxon>
        <taxon>Tylenchomorpha</taxon>
        <taxon>Sphaerularioidea</taxon>
        <taxon>Anguinidae</taxon>
        <taxon>Anguininae</taxon>
        <taxon>Ditylenchus</taxon>
    </lineage>
</organism>
<dbReference type="EMBL" id="JAKKPZ010000598">
    <property type="protein sequence ID" value="KAI1693696.1"/>
    <property type="molecule type" value="Genomic_DNA"/>
</dbReference>
<dbReference type="AlphaFoldDB" id="A0AAD4ML75"/>
<evidence type="ECO:0000313" key="2">
    <source>
        <dbReference type="EMBL" id="KAI1693696.1"/>
    </source>
</evidence>
<proteinExistence type="predicted"/>
<sequence>MDKRDTNDTKKPENLKNTKDDEKAITVRSKQECSSVIEKKQSIRKKILLEVTIVSAEGSYRVDGNTFAFEIKLCDEDEEPPKLEEFYHRALRGLKFSPDELKVTYSAYYDHLFKCRAYAFMDEPIVLPLSKPLPPQSSNQNNNNQNNNKGNNGNGNNGNNNDDENGGNKNNNNGNNGDGLSKKQRKALNQQNNGGGGTRNSAQRDPPDGALYYIRAQVCGLPQLGALFFTTRHLLGNAYVKLVIDLRPLISDQPIPIQQNVNYIERSAVFMWDPRHLYMEMPPGGDCKDCHTVSGGRNNHKPDFTEERPILELLLSSMIRRISGKLPSVRLRLTKVLKYYGTVKGFKLNCYLPTLMVPDQSGDWRTYALLSKIGPGDKFSIHVTRHAHTTKRK</sequence>
<feature type="region of interest" description="Disordered" evidence="1">
    <location>
        <begin position="131"/>
        <end position="206"/>
    </location>
</feature>
<evidence type="ECO:0000313" key="3">
    <source>
        <dbReference type="Proteomes" id="UP001201812"/>
    </source>
</evidence>
<feature type="region of interest" description="Disordered" evidence="1">
    <location>
        <begin position="1"/>
        <end position="23"/>
    </location>
</feature>